<name>A0A176YPM7_9BRAD</name>
<proteinExistence type="predicted"/>
<organism evidence="1 2">
    <name type="scientific">Bradyrhizobium neotropicale</name>
    <dbReference type="NCBI Taxonomy" id="1497615"/>
    <lineage>
        <taxon>Bacteria</taxon>
        <taxon>Pseudomonadati</taxon>
        <taxon>Pseudomonadota</taxon>
        <taxon>Alphaproteobacteria</taxon>
        <taxon>Hyphomicrobiales</taxon>
        <taxon>Nitrobacteraceae</taxon>
        <taxon>Bradyrhizobium</taxon>
    </lineage>
</organism>
<keyword evidence="2" id="KW-1185">Reference proteome</keyword>
<evidence type="ECO:0000313" key="2">
    <source>
        <dbReference type="Proteomes" id="UP000077173"/>
    </source>
</evidence>
<dbReference type="GeneID" id="32583618"/>
<sequence length="290" mass="32565">MNFIDETSEDLSALIVRDLGPLPQGVLTNRIVLDWMHYRARLIPCRPRLVVVAPQVAALRDTYPAINQLKAALEVGADVSPWLSERVRKQRSNLTADLMFNDWQISHFHLGRLFERANKIGPRPHGRPLLFAHVKADRAILLDVQPHGSWTMQRILGILRDLSPDDLPELKGILPPGSGSSPTDEQLRNLRQNGYTAPTEISGKVFAAPGLGQSTLHHATRMLVQAHHLAKRLAHLHEALAENRLPWYIQMQLAGRIGLPVRLGLTLDAGCLVVYEKMRGIEFFRLPAFE</sequence>
<reference evidence="1 2" key="1">
    <citation type="submission" date="2016-02" db="EMBL/GenBank/DDBJ databases">
        <title>Draft genome sequence of the strain BR 10247T Bradyrhizobium neotropicale isolated from nodules of Centrolobium paraense.</title>
        <authorList>
            <person name="Simoes-Araujo J.L."/>
            <person name="Barauna A.C."/>
            <person name="Silva K."/>
            <person name="Zilli J.E."/>
        </authorList>
    </citation>
    <scope>NUCLEOTIDE SEQUENCE [LARGE SCALE GENOMIC DNA]</scope>
    <source>
        <strain evidence="1 2">BR 10247</strain>
    </source>
</reference>
<accession>A0A176YPM7</accession>
<evidence type="ECO:0000313" key="1">
    <source>
        <dbReference type="EMBL" id="OAF09229.1"/>
    </source>
</evidence>
<gene>
    <name evidence="1" type="ORF">AXW67_26905</name>
</gene>
<dbReference type="EMBL" id="LSEF01000099">
    <property type="protein sequence ID" value="OAF09229.1"/>
    <property type="molecule type" value="Genomic_DNA"/>
</dbReference>
<protein>
    <submittedName>
        <fullName evidence="1">Uncharacterized protein</fullName>
    </submittedName>
</protein>
<dbReference type="RefSeq" id="WP_063681351.1">
    <property type="nucleotide sequence ID" value="NZ_LSEF01000099.1"/>
</dbReference>
<dbReference type="Proteomes" id="UP000077173">
    <property type="component" value="Unassembled WGS sequence"/>
</dbReference>
<comment type="caution">
    <text evidence="1">The sequence shown here is derived from an EMBL/GenBank/DDBJ whole genome shotgun (WGS) entry which is preliminary data.</text>
</comment>
<dbReference type="AlphaFoldDB" id="A0A176YPM7"/>